<sequence length="398" mass="44533">MARVAVALCALLATASAQCTVEKAQPYFSRSVYEFSVDLLTRLALDTDYHFVASPLSPWTLLAHTSLGAADATLHELNSVLRLLPHKCYSMRFFEIVRGIYAPAGQTTLEGASTIVVDERYPLNESFERQVKNAGITDVKRLPMDNYEYVAATVNNYVRTATNGAIDDVVQASDLENAVMTIVDVLRFKGNWQIPFPVEETEESSFYDEMNNKIGSVNLMFITSQFNFKSMDLINSTILEIPYSDQRFSMLLFLPYEGMKLSNVIYSLKEISLKSIFALFKEGEPQEISLQLPRFKITSDLSNLKELLVDMGLKSVFESRAQFPGISDNELYISNIMQKADIEVTEEGTTASGATTAEFTFKSLPYTVAANKPFFFMIVDKNTVTPVFAGAYSKPNLF</sequence>
<dbReference type="InterPro" id="IPR036186">
    <property type="entry name" value="Serpin_sf"/>
</dbReference>
<evidence type="ECO:0000256" key="2">
    <source>
        <dbReference type="ARBA" id="ARBA00022900"/>
    </source>
</evidence>
<dbReference type="Gene3D" id="3.30.497.10">
    <property type="entry name" value="Antithrombin, subunit I, domain 2"/>
    <property type="match status" value="1"/>
</dbReference>
<comment type="similarity">
    <text evidence="3">Belongs to the serpin family.</text>
</comment>
<feature type="domain" description="Serpin" evidence="5">
    <location>
        <begin position="37"/>
        <end position="395"/>
    </location>
</feature>
<dbReference type="Pfam" id="PF00079">
    <property type="entry name" value="Serpin"/>
    <property type="match status" value="1"/>
</dbReference>
<reference evidence="6" key="1">
    <citation type="submission" date="2022-03" db="EMBL/GenBank/DDBJ databases">
        <authorList>
            <person name="Martin H S."/>
        </authorList>
    </citation>
    <scope>NUCLEOTIDE SEQUENCE</scope>
</reference>
<dbReference type="PROSITE" id="PS00284">
    <property type="entry name" value="SERPIN"/>
    <property type="match status" value="1"/>
</dbReference>
<dbReference type="Proteomes" id="UP000837857">
    <property type="component" value="Chromosome 25"/>
</dbReference>
<gene>
    <name evidence="6" type="ORF">IPOD504_LOCUS10588</name>
</gene>
<proteinExistence type="inferred from homology"/>
<keyword evidence="4" id="KW-0732">Signal</keyword>
<keyword evidence="2" id="KW-0722">Serine protease inhibitor</keyword>
<dbReference type="PANTHER" id="PTHR11461">
    <property type="entry name" value="SERINE PROTEASE INHIBITOR, SERPIN"/>
    <property type="match status" value="1"/>
</dbReference>
<dbReference type="SUPFAM" id="SSF56574">
    <property type="entry name" value="Serpins"/>
    <property type="match status" value="1"/>
</dbReference>
<evidence type="ECO:0000259" key="5">
    <source>
        <dbReference type="SMART" id="SM00093"/>
    </source>
</evidence>
<dbReference type="PANTHER" id="PTHR11461:SF367">
    <property type="entry name" value="GH21475P-RELATED"/>
    <property type="match status" value="1"/>
</dbReference>
<accession>A0ABN8ILH3</accession>
<evidence type="ECO:0000313" key="6">
    <source>
        <dbReference type="EMBL" id="CAH2058432.1"/>
    </source>
</evidence>
<dbReference type="CDD" id="cd19598">
    <property type="entry name" value="serpin77Ba-like_insects"/>
    <property type="match status" value="1"/>
</dbReference>
<evidence type="ECO:0000256" key="3">
    <source>
        <dbReference type="RuleBase" id="RU000411"/>
    </source>
</evidence>
<evidence type="ECO:0000256" key="4">
    <source>
        <dbReference type="SAM" id="SignalP"/>
    </source>
</evidence>
<keyword evidence="7" id="KW-1185">Reference proteome</keyword>
<dbReference type="InterPro" id="IPR023795">
    <property type="entry name" value="Serpin_CS"/>
</dbReference>
<feature type="non-terminal residue" evidence="6">
    <location>
        <position position="398"/>
    </location>
</feature>
<dbReference type="InterPro" id="IPR000215">
    <property type="entry name" value="Serpin_fam"/>
</dbReference>
<dbReference type="InterPro" id="IPR042178">
    <property type="entry name" value="Serpin_sf_1"/>
</dbReference>
<dbReference type="SMART" id="SM00093">
    <property type="entry name" value="SERPIN"/>
    <property type="match status" value="1"/>
</dbReference>
<keyword evidence="1" id="KW-0646">Protease inhibitor</keyword>
<evidence type="ECO:0000313" key="7">
    <source>
        <dbReference type="Proteomes" id="UP000837857"/>
    </source>
</evidence>
<evidence type="ECO:0000256" key="1">
    <source>
        <dbReference type="ARBA" id="ARBA00022690"/>
    </source>
</evidence>
<dbReference type="Gene3D" id="2.30.39.10">
    <property type="entry name" value="Alpha-1-antitrypsin, domain 1"/>
    <property type="match status" value="1"/>
</dbReference>
<organism evidence="6 7">
    <name type="scientific">Iphiclides podalirius</name>
    <name type="common">scarce swallowtail</name>
    <dbReference type="NCBI Taxonomy" id="110791"/>
    <lineage>
        <taxon>Eukaryota</taxon>
        <taxon>Metazoa</taxon>
        <taxon>Ecdysozoa</taxon>
        <taxon>Arthropoda</taxon>
        <taxon>Hexapoda</taxon>
        <taxon>Insecta</taxon>
        <taxon>Pterygota</taxon>
        <taxon>Neoptera</taxon>
        <taxon>Endopterygota</taxon>
        <taxon>Lepidoptera</taxon>
        <taxon>Glossata</taxon>
        <taxon>Ditrysia</taxon>
        <taxon>Papilionoidea</taxon>
        <taxon>Papilionidae</taxon>
        <taxon>Papilioninae</taxon>
        <taxon>Iphiclides</taxon>
    </lineage>
</organism>
<dbReference type="EMBL" id="OW152837">
    <property type="protein sequence ID" value="CAH2058432.1"/>
    <property type="molecule type" value="Genomic_DNA"/>
</dbReference>
<dbReference type="InterPro" id="IPR042185">
    <property type="entry name" value="Serpin_sf_2"/>
</dbReference>
<protein>
    <recommendedName>
        <fullName evidence="5">Serpin domain-containing protein</fullName>
    </recommendedName>
</protein>
<feature type="chain" id="PRO_5047081774" description="Serpin domain-containing protein" evidence="4">
    <location>
        <begin position="18"/>
        <end position="398"/>
    </location>
</feature>
<feature type="signal peptide" evidence="4">
    <location>
        <begin position="1"/>
        <end position="17"/>
    </location>
</feature>
<dbReference type="InterPro" id="IPR023796">
    <property type="entry name" value="Serpin_dom"/>
</dbReference>
<name>A0ABN8ILH3_9NEOP</name>